<feature type="region of interest" description="Disordered" evidence="1">
    <location>
        <begin position="93"/>
        <end position="121"/>
    </location>
</feature>
<evidence type="ECO:0000313" key="2">
    <source>
        <dbReference type="EMBL" id="MEQ2301423.1"/>
    </source>
</evidence>
<protein>
    <submittedName>
        <fullName evidence="2">Uncharacterized protein</fullName>
    </submittedName>
</protein>
<name>A0ABV0Z5F5_9TELE</name>
<reference evidence="2 3" key="1">
    <citation type="submission" date="2021-06" db="EMBL/GenBank/DDBJ databases">
        <authorList>
            <person name="Palmer J.M."/>
        </authorList>
    </citation>
    <scope>NUCLEOTIDE SEQUENCE [LARGE SCALE GENOMIC DNA]</scope>
    <source>
        <strain evidence="2 3">AS_MEX2019</strain>
        <tissue evidence="2">Muscle</tissue>
    </source>
</reference>
<gene>
    <name evidence="2" type="ORF">AMECASPLE_035731</name>
</gene>
<evidence type="ECO:0000256" key="1">
    <source>
        <dbReference type="SAM" id="MobiDB-lite"/>
    </source>
</evidence>
<dbReference type="EMBL" id="JAHRIP010052436">
    <property type="protein sequence ID" value="MEQ2301423.1"/>
    <property type="molecule type" value="Genomic_DNA"/>
</dbReference>
<sequence length="121" mass="13947">MFLNIFRSVKHVHKQAATPLQSSLGLSRQLLDSICCMTLRIVQKTAYHYLYTPIHKNNTHTHKNTSCITLIVCYSLTMARSGYIKIPRRQMHYKNDSDRVKGGKRKTPNDGEDKENKARKG</sequence>
<comment type="caution">
    <text evidence="2">The sequence shown here is derived from an EMBL/GenBank/DDBJ whole genome shotgun (WGS) entry which is preliminary data.</text>
</comment>
<organism evidence="2 3">
    <name type="scientific">Ameca splendens</name>
    <dbReference type="NCBI Taxonomy" id="208324"/>
    <lineage>
        <taxon>Eukaryota</taxon>
        <taxon>Metazoa</taxon>
        <taxon>Chordata</taxon>
        <taxon>Craniata</taxon>
        <taxon>Vertebrata</taxon>
        <taxon>Euteleostomi</taxon>
        <taxon>Actinopterygii</taxon>
        <taxon>Neopterygii</taxon>
        <taxon>Teleostei</taxon>
        <taxon>Neoteleostei</taxon>
        <taxon>Acanthomorphata</taxon>
        <taxon>Ovalentaria</taxon>
        <taxon>Atherinomorphae</taxon>
        <taxon>Cyprinodontiformes</taxon>
        <taxon>Goodeidae</taxon>
        <taxon>Ameca</taxon>
    </lineage>
</organism>
<accession>A0ABV0Z5F5</accession>
<proteinExistence type="predicted"/>
<evidence type="ECO:0000313" key="3">
    <source>
        <dbReference type="Proteomes" id="UP001469553"/>
    </source>
</evidence>
<keyword evidence="3" id="KW-1185">Reference proteome</keyword>
<dbReference type="Proteomes" id="UP001469553">
    <property type="component" value="Unassembled WGS sequence"/>
</dbReference>